<name>A0A914DYT7_9BILA</name>
<evidence type="ECO:0000313" key="1">
    <source>
        <dbReference type="Proteomes" id="UP000887540"/>
    </source>
</evidence>
<sequence>MYLYAHPLYNGAITVSQTPVTYSPIKCKFPKKWLRFGKNKNASVKYNRLVSQVEEDGENLIEEEYYQNPKVPVMPYIIPWGM</sequence>
<dbReference type="AlphaFoldDB" id="A0A914DYT7"/>
<protein>
    <submittedName>
        <fullName evidence="2">Uncharacterized protein</fullName>
    </submittedName>
</protein>
<accession>A0A914DYT7</accession>
<proteinExistence type="predicted"/>
<dbReference type="Proteomes" id="UP000887540">
    <property type="component" value="Unplaced"/>
</dbReference>
<keyword evidence="1" id="KW-1185">Reference proteome</keyword>
<reference evidence="2" key="1">
    <citation type="submission" date="2022-11" db="UniProtKB">
        <authorList>
            <consortium name="WormBaseParasite"/>
        </authorList>
    </citation>
    <scope>IDENTIFICATION</scope>
</reference>
<evidence type="ECO:0000313" key="2">
    <source>
        <dbReference type="WBParaSite" id="ACRNAN_scaffold4645.g16480.t1"/>
    </source>
</evidence>
<dbReference type="WBParaSite" id="ACRNAN_scaffold4645.g16480.t1">
    <property type="protein sequence ID" value="ACRNAN_scaffold4645.g16480.t1"/>
    <property type="gene ID" value="ACRNAN_scaffold4645.g16480"/>
</dbReference>
<organism evidence="1 2">
    <name type="scientific">Acrobeloides nanus</name>
    <dbReference type="NCBI Taxonomy" id="290746"/>
    <lineage>
        <taxon>Eukaryota</taxon>
        <taxon>Metazoa</taxon>
        <taxon>Ecdysozoa</taxon>
        <taxon>Nematoda</taxon>
        <taxon>Chromadorea</taxon>
        <taxon>Rhabditida</taxon>
        <taxon>Tylenchina</taxon>
        <taxon>Cephalobomorpha</taxon>
        <taxon>Cephaloboidea</taxon>
        <taxon>Cephalobidae</taxon>
        <taxon>Acrobeloides</taxon>
    </lineage>
</organism>